<name>A0ABQ2JNZ0_9SPHN</name>
<organism evidence="1 2">
    <name type="scientific">Novosphingobium indicum</name>
    <dbReference type="NCBI Taxonomy" id="462949"/>
    <lineage>
        <taxon>Bacteria</taxon>
        <taxon>Pseudomonadati</taxon>
        <taxon>Pseudomonadota</taxon>
        <taxon>Alphaproteobacteria</taxon>
        <taxon>Sphingomonadales</taxon>
        <taxon>Sphingomonadaceae</taxon>
        <taxon>Novosphingobium</taxon>
    </lineage>
</organism>
<evidence type="ECO:0000313" key="1">
    <source>
        <dbReference type="EMBL" id="GGN50289.1"/>
    </source>
</evidence>
<dbReference type="Proteomes" id="UP000605099">
    <property type="component" value="Unassembled WGS sequence"/>
</dbReference>
<dbReference type="InterPro" id="IPR036390">
    <property type="entry name" value="WH_DNA-bd_sf"/>
</dbReference>
<accession>A0ABQ2JNZ0</accession>
<comment type="caution">
    <text evidence="1">The sequence shown here is derived from an EMBL/GenBank/DDBJ whole genome shotgun (WGS) entry which is preliminary data.</text>
</comment>
<protein>
    <recommendedName>
        <fullName evidence="3">MarR family transcriptional regulator</fullName>
    </recommendedName>
</protein>
<gene>
    <name evidence="1" type="ORF">GCM10011349_21820</name>
</gene>
<dbReference type="EMBL" id="BMLK01000009">
    <property type="protein sequence ID" value="GGN50289.1"/>
    <property type="molecule type" value="Genomic_DNA"/>
</dbReference>
<dbReference type="RefSeq" id="WP_188819719.1">
    <property type="nucleotide sequence ID" value="NZ_BMLK01000009.1"/>
</dbReference>
<sequence length="193" mass="22828">MPTKRMKILAEELNDLIMRLEAGQLSLDDPEEHHQTPTIEDWMDTVSETYNLRRHREKIFETSQLFGEPTWDILLDLFMAELKNVKMQTTSVCIGAQVPQTTALRWIALLEREDLVRRYRDNEDSRRVYIQLTDSALRKLVQIFYDRCFLMMNKKKHHPPRLSQLKPGTSEYDEAREAILGETLSQIKLRKHS</sequence>
<keyword evidence="2" id="KW-1185">Reference proteome</keyword>
<evidence type="ECO:0000313" key="2">
    <source>
        <dbReference type="Proteomes" id="UP000605099"/>
    </source>
</evidence>
<evidence type="ECO:0008006" key="3">
    <source>
        <dbReference type="Google" id="ProtNLM"/>
    </source>
</evidence>
<dbReference type="SUPFAM" id="SSF46785">
    <property type="entry name" value="Winged helix' DNA-binding domain"/>
    <property type="match status" value="1"/>
</dbReference>
<dbReference type="Gene3D" id="1.10.10.10">
    <property type="entry name" value="Winged helix-like DNA-binding domain superfamily/Winged helix DNA-binding domain"/>
    <property type="match status" value="1"/>
</dbReference>
<reference evidence="2" key="1">
    <citation type="journal article" date="2019" name="Int. J. Syst. Evol. Microbiol.">
        <title>The Global Catalogue of Microorganisms (GCM) 10K type strain sequencing project: providing services to taxonomists for standard genome sequencing and annotation.</title>
        <authorList>
            <consortium name="The Broad Institute Genomics Platform"/>
            <consortium name="The Broad Institute Genome Sequencing Center for Infectious Disease"/>
            <person name="Wu L."/>
            <person name="Ma J."/>
        </authorList>
    </citation>
    <scope>NUCLEOTIDE SEQUENCE [LARGE SCALE GENOMIC DNA]</scope>
    <source>
        <strain evidence="2">CGMCC 1.6784</strain>
    </source>
</reference>
<dbReference type="InterPro" id="IPR036388">
    <property type="entry name" value="WH-like_DNA-bd_sf"/>
</dbReference>
<proteinExistence type="predicted"/>